<dbReference type="Proteomes" id="UP000427906">
    <property type="component" value="Chromosome"/>
</dbReference>
<name>A0A5K7YKG5_9BACT</name>
<dbReference type="AlphaFoldDB" id="A0A5K7YKG5"/>
<evidence type="ECO:0000313" key="1">
    <source>
        <dbReference type="EMBL" id="BBO68369.1"/>
    </source>
</evidence>
<reference evidence="1 2" key="1">
    <citation type="submission" date="2019-11" db="EMBL/GenBank/DDBJ databases">
        <title>Comparative genomics of hydrocarbon-degrading Desulfosarcina strains.</title>
        <authorList>
            <person name="Watanabe M."/>
            <person name="Kojima H."/>
            <person name="Fukui M."/>
        </authorList>
    </citation>
    <scope>NUCLEOTIDE SEQUENCE [LARGE SCALE GENOMIC DNA]</scope>
    <source>
        <strain evidence="1 2">PL12</strain>
    </source>
</reference>
<sequence>MSAKVLLKPKTKKTDKLKQLNDYLASIRKENFTGYIKVNFTQGNIGRVEKFEEILKK</sequence>
<keyword evidence="2" id="KW-1185">Reference proteome</keyword>
<proteinExistence type="predicted"/>
<dbReference type="EMBL" id="AP021874">
    <property type="protein sequence ID" value="BBO68369.1"/>
    <property type="molecule type" value="Genomic_DNA"/>
</dbReference>
<dbReference type="KEGG" id="dalk:DSCA_22990"/>
<gene>
    <name evidence="1" type="ORF">DSCA_22990</name>
</gene>
<organism evidence="1 2">
    <name type="scientific">Desulfosarcina alkanivorans</name>
    <dbReference type="NCBI Taxonomy" id="571177"/>
    <lineage>
        <taxon>Bacteria</taxon>
        <taxon>Pseudomonadati</taxon>
        <taxon>Thermodesulfobacteriota</taxon>
        <taxon>Desulfobacteria</taxon>
        <taxon>Desulfobacterales</taxon>
        <taxon>Desulfosarcinaceae</taxon>
        <taxon>Desulfosarcina</taxon>
    </lineage>
</organism>
<evidence type="ECO:0000313" key="2">
    <source>
        <dbReference type="Proteomes" id="UP000427906"/>
    </source>
</evidence>
<accession>A0A5K7YKG5</accession>
<protein>
    <submittedName>
        <fullName evidence="1">Uncharacterized protein</fullName>
    </submittedName>
</protein>
<dbReference type="RefSeq" id="WP_167527722.1">
    <property type="nucleotide sequence ID" value="NZ_AP021874.1"/>
</dbReference>